<dbReference type="Pfam" id="PF06143">
    <property type="entry name" value="Baculo_11_kDa"/>
    <property type="match status" value="1"/>
</dbReference>
<evidence type="ECO:0000313" key="2">
    <source>
        <dbReference type="EMBL" id="AUV65335.1"/>
    </source>
</evidence>
<accession>A0A2K9VS98</accession>
<dbReference type="EMBL" id="MF375894">
    <property type="protein sequence ID" value="AUV65335.1"/>
    <property type="molecule type" value="Genomic_DNA"/>
</dbReference>
<reference evidence="2" key="1">
    <citation type="journal article" date="2017" name="Virus Genes">
        <title>The complete genome sequence of a third distinct baculovirus isolated from the true armyworm, Mythimna unipuncta, contains two copies of the lef-7 gene.</title>
        <authorList>
            <person name="Harrison R.L."/>
            <person name="Mowery J.D."/>
            <person name="Rowley D.L."/>
            <person name="Bauchan G.R."/>
            <person name="Theilmann D.A."/>
            <person name="Rohrmann G.F."/>
            <person name="Erlandson M.A."/>
        </authorList>
    </citation>
    <scope>NUCLEOTIDE SEQUENCE [LARGE SCALE GENOMIC DNA]</scope>
    <source>
        <strain evidence="2">#7</strain>
    </source>
</reference>
<dbReference type="InterPro" id="IPR009313">
    <property type="entry name" value="Baculo_11_kDa"/>
</dbReference>
<evidence type="ECO:0008006" key="4">
    <source>
        <dbReference type="Google" id="ProtNLM"/>
    </source>
</evidence>
<keyword evidence="3" id="KW-1185">Reference proteome</keyword>
<feature type="transmembrane region" description="Helical" evidence="1">
    <location>
        <begin position="36"/>
        <end position="57"/>
    </location>
</feature>
<dbReference type="RefSeq" id="YP_009666729.1">
    <property type="nucleotide sequence ID" value="NC_043530.1"/>
</dbReference>
<dbReference type="Proteomes" id="UP000297194">
    <property type="component" value="Segment"/>
</dbReference>
<keyword evidence="1" id="KW-0812">Transmembrane</keyword>
<keyword evidence="1" id="KW-1133">Transmembrane helix</keyword>
<sequence length="106" mass="11961">MRPVIADAYTTNKNSIVNHDQLEQLVSRNQTFIRDFLLIICCVVVFVIIVMFVLLIFNLNKSVELAAAAQVQRQRTYLANLDLRARQPARAVNLNRPPPASAPTID</sequence>
<evidence type="ECO:0000313" key="3">
    <source>
        <dbReference type="Proteomes" id="UP000297194"/>
    </source>
</evidence>
<organism evidence="2 3">
    <name type="scientific">Mythimna unipuncta nucleopolyhedrovirus</name>
    <dbReference type="NCBI Taxonomy" id="447897"/>
    <lineage>
        <taxon>Viruses</taxon>
        <taxon>Viruses incertae sedis</taxon>
        <taxon>Naldaviricetes</taxon>
        <taxon>Lefavirales</taxon>
        <taxon>Baculoviridae</taxon>
        <taxon>Alphabaculovirus</taxon>
    </lineage>
</organism>
<name>A0A2K9VS98_9ABAC</name>
<protein>
    <recommendedName>
        <fullName evidence="4">AC108</fullName>
    </recommendedName>
</protein>
<dbReference type="GeneID" id="40527009"/>
<evidence type="ECO:0000256" key="1">
    <source>
        <dbReference type="SAM" id="Phobius"/>
    </source>
</evidence>
<dbReference type="KEGG" id="vg:40527009"/>
<proteinExistence type="predicted"/>
<keyword evidence="1" id="KW-0472">Membrane</keyword>